<reference evidence="4 5" key="1">
    <citation type="submission" date="2018-08" db="EMBL/GenBank/DDBJ databases">
        <title>Genomic Encyclopedia of Type Strains, Phase III (KMG-III): the genomes of soil and plant-associated and newly described type strains.</title>
        <authorList>
            <person name="Whitman W."/>
        </authorList>
    </citation>
    <scope>NUCLEOTIDE SEQUENCE [LARGE SCALE GENOMIC DNA]</scope>
    <source>
        <strain evidence="4 5">CGMCC 1.10966</strain>
    </source>
</reference>
<feature type="compositionally biased region" description="Low complexity" evidence="2">
    <location>
        <begin position="31"/>
        <end position="66"/>
    </location>
</feature>
<dbReference type="EMBL" id="QTTN01000032">
    <property type="protein sequence ID" value="REE69678.1"/>
    <property type="molecule type" value="Genomic_DNA"/>
</dbReference>
<sequence>MKLKKRTALVLGSVLLTGGLLAGCSGENGNNGSSGNSANSGNSGSSNNSESQSTSNNQQSSDSTSTPKVNEFGWTIPDNTITLDYYSADKDNPDKVATKLKAIHDYILDKFNVDVKKTQYDVDGKEKMNLMLASSDYPGVISAMDSDTLDKWKSQGKLIDLAPLVDKYGPNIKKELGDKYNSYLDKDGKLWGLPRGWGLLPIPDFSAHIRYDWYQEMGSPTIETPEDYYNVLKQMVAAHPKSSTGEKTYAISWNDQISINNVLGIWGLKDGYKEDADHNLTHWLNTSEGLEAVKYYNRFYREGLMDPDSFLNKYDDWKLKFSNEQIIGHIGPWWQSWNAGHEVWKTTMQGWTDNNRYVQISLKAPGAEAAYLSPKDTTGWNYTVITDKEKHAEDVIKFLDFEMTPIGTRLLGWGIPNLPESVWNYEGGGKWSFNDAQKQKLFAGTFEYDKVDEITGGNQIWLDHPQGIMSDDNKSTAWYDQNFNDEDKWKALMNKNLKDTIYDNTARRIVFSADNPLTIVNQQIEDLIKTGFAKAVMSKTEQGAVDAFNDMRDKAEKLGLKDIEAFRTQEYKNNLAK</sequence>
<dbReference type="PANTHER" id="PTHR43649:SF33">
    <property type="entry name" value="POLYGALACTURONAN_RHAMNOGALACTURONAN-BINDING PROTEIN YTCQ"/>
    <property type="match status" value="1"/>
</dbReference>
<dbReference type="Gene3D" id="3.40.190.10">
    <property type="entry name" value="Periplasmic binding protein-like II"/>
    <property type="match status" value="2"/>
</dbReference>
<evidence type="ECO:0000313" key="5">
    <source>
        <dbReference type="Proteomes" id="UP000256304"/>
    </source>
</evidence>
<evidence type="ECO:0000313" key="4">
    <source>
        <dbReference type="EMBL" id="REE69678.1"/>
    </source>
</evidence>
<gene>
    <name evidence="4" type="ORF">A8990_13277</name>
</gene>
<dbReference type="PANTHER" id="PTHR43649">
    <property type="entry name" value="ARABINOSE-BINDING PROTEIN-RELATED"/>
    <property type="match status" value="1"/>
</dbReference>
<dbReference type="SUPFAM" id="SSF53850">
    <property type="entry name" value="Periplasmic binding protein-like II"/>
    <property type="match status" value="1"/>
</dbReference>
<keyword evidence="1 3" id="KW-0732">Signal</keyword>
<proteinExistence type="predicted"/>
<feature type="chain" id="PRO_5039456034" evidence="3">
    <location>
        <begin position="23"/>
        <end position="577"/>
    </location>
</feature>
<evidence type="ECO:0000256" key="3">
    <source>
        <dbReference type="SAM" id="SignalP"/>
    </source>
</evidence>
<dbReference type="AlphaFoldDB" id="A0A3D9R2S2"/>
<dbReference type="OrthoDB" id="3235892at2"/>
<evidence type="ECO:0000256" key="2">
    <source>
        <dbReference type="SAM" id="MobiDB-lite"/>
    </source>
</evidence>
<comment type="caution">
    <text evidence="4">The sequence shown here is derived from an EMBL/GenBank/DDBJ whole genome shotgun (WGS) entry which is preliminary data.</text>
</comment>
<evidence type="ECO:0000256" key="1">
    <source>
        <dbReference type="ARBA" id="ARBA00022729"/>
    </source>
</evidence>
<dbReference type="RefSeq" id="WP_116191296.1">
    <property type="nucleotide sequence ID" value="NZ_QTTN01000032.1"/>
</dbReference>
<feature type="region of interest" description="Disordered" evidence="2">
    <location>
        <begin position="31"/>
        <end position="71"/>
    </location>
</feature>
<protein>
    <submittedName>
        <fullName evidence="4">ABC-type glycerol-3-phosphate transport system substrate-binding protein</fullName>
    </submittedName>
</protein>
<feature type="signal peptide" evidence="3">
    <location>
        <begin position="1"/>
        <end position="22"/>
    </location>
</feature>
<dbReference type="PROSITE" id="PS51257">
    <property type="entry name" value="PROKAR_LIPOPROTEIN"/>
    <property type="match status" value="1"/>
</dbReference>
<keyword evidence="5" id="KW-1185">Reference proteome</keyword>
<dbReference type="InterPro" id="IPR050490">
    <property type="entry name" value="Bact_solute-bd_prot1"/>
</dbReference>
<name>A0A3D9R2S2_9BACL</name>
<dbReference type="Proteomes" id="UP000256304">
    <property type="component" value="Unassembled WGS sequence"/>
</dbReference>
<accession>A0A3D9R2S2</accession>
<organism evidence="4 5">
    <name type="scientific">Paenibacillus taihuensis</name>
    <dbReference type="NCBI Taxonomy" id="1156355"/>
    <lineage>
        <taxon>Bacteria</taxon>
        <taxon>Bacillati</taxon>
        <taxon>Bacillota</taxon>
        <taxon>Bacilli</taxon>
        <taxon>Bacillales</taxon>
        <taxon>Paenibacillaceae</taxon>
        <taxon>Paenibacillus</taxon>
    </lineage>
</organism>